<dbReference type="InterPro" id="IPR050957">
    <property type="entry name" value="BMP_lipoprotein"/>
</dbReference>
<dbReference type="InterPro" id="IPR003760">
    <property type="entry name" value="PnrA-like"/>
</dbReference>
<accession>A0A6J6QCY4</accession>
<proteinExistence type="inferred from homology"/>
<dbReference type="CDD" id="cd06354">
    <property type="entry name" value="PBP1_PrnA-like"/>
    <property type="match status" value="1"/>
</dbReference>
<evidence type="ECO:0000256" key="4">
    <source>
        <dbReference type="ARBA" id="ARBA00022729"/>
    </source>
</evidence>
<comment type="similarity">
    <text evidence="2">Belongs to the BMP lipoprotein family.</text>
</comment>
<keyword evidence="4" id="KW-0732">Signal</keyword>
<keyword evidence="6" id="KW-0449">Lipoprotein</keyword>
<evidence type="ECO:0000256" key="6">
    <source>
        <dbReference type="ARBA" id="ARBA00023288"/>
    </source>
</evidence>
<evidence type="ECO:0000256" key="2">
    <source>
        <dbReference type="ARBA" id="ARBA00008610"/>
    </source>
</evidence>
<dbReference type="GO" id="GO:0005886">
    <property type="term" value="C:plasma membrane"/>
    <property type="evidence" value="ECO:0007669"/>
    <property type="project" value="UniProtKB-SubCell"/>
</dbReference>
<feature type="domain" description="ABC transporter substrate-binding protein PnrA-like" evidence="7">
    <location>
        <begin position="34"/>
        <end position="304"/>
    </location>
</feature>
<evidence type="ECO:0000256" key="3">
    <source>
        <dbReference type="ARBA" id="ARBA00022475"/>
    </source>
</evidence>
<reference evidence="8" key="1">
    <citation type="submission" date="2020-05" db="EMBL/GenBank/DDBJ databases">
        <authorList>
            <person name="Chiriac C."/>
            <person name="Salcher M."/>
            <person name="Ghai R."/>
            <person name="Kavagutti S V."/>
        </authorList>
    </citation>
    <scope>NUCLEOTIDE SEQUENCE</scope>
</reference>
<gene>
    <name evidence="8" type="ORF">UFOPK2399_01828</name>
</gene>
<dbReference type="InterPro" id="IPR028082">
    <property type="entry name" value="Peripla_BP_I"/>
</dbReference>
<dbReference type="AlphaFoldDB" id="A0A6J6QCY4"/>
<name>A0A6J6QCY4_9ZZZZ</name>
<dbReference type="EMBL" id="CAEZXP010000008">
    <property type="protein sequence ID" value="CAB4708352.1"/>
    <property type="molecule type" value="Genomic_DNA"/>
</dbReference>
<keyword evidence="5" id="KW-0472">Membrane</keyword>
<evidence type="ECO:0000259" key="7">
    <source>
        <dbReference type="Pfam" id="PF02608"/>
    </source>
</evidence>
<comment type="subcellular location">
    <subcellularLocation>
        <location evidence="1">Cell membrane</location>
        <topology evidence="1">Lipid-anchor</topology>
    </subcellularLocation>
</comment>
<evidence type="ECO:0000256" key="5">
    <source>
        <dbReference type="ARBA" id="ARBA00023136"/>
    </source>
</evidence>
<evidence type="ECO:0000313" key="8">
    <source>
        <dbReference type="EMBL" id="CAB4708352.1"/>
    </source>
</evidence>
<organism evidence="8">
    <name type="scientific">freshwater metagenome</name>
    <dbReference type="NCBI Taxonomy" id="449393"/>
    <lineage>
        <taxon>unclassified sequences</taxon>
        <taxon>metagenomes</taxon>
        <taxon>ecological metagenomes</taxon>
    </lineage>
</organism>
<dbReference type="Gene3D" id="3.40.50.2300">
    <property type="match status" value="2"/>
</dbReference>
<dbReference type="PANTHER" id="PTHR34296">
    <property type="entry name" value="TRANSCRIPTIONAL ACTIVATOR PROTEIN MED"/>
    <property type="match status" value="1"/>
</dbReference>
<dbReference type="PANTHER" id="PTHR34296:SF2">
    <property type="entry name" value="ABC TRANSPORTER GUANOSINE-BINDING PROTEIN NUPN"/>
    <property type="match status" value="1"/>
</dbReference>
<dbReference type="Pfam" id="PF02608">
    <property type="entry name" value="Bmp"/>
    <property type="match status" value="1"/>
</dbReference>
<sequence>MALACAALSIVALTAVAASQAKSSKPAAVNYKVGLVTDIGGLNDRGFNHLAYVGLQRAAAQLGVQVKVLTSTGANDYVPNLSSLAKDGYNLIIGVGFLQEQAIQQVAKAFPNTKFAGVDMNAETDFQGGISKNFEGLIFAENEVGYEVGYLAGLEAKRLGKTAVSSVGGIPVPPVVRYIAGFQAGAKAAFPGVKTLNGYSQDFVAQDKCKNVALSQLAQGSAVVFQVAGGCGLGALDAAKEKGAWGIGVDADQYYVNNRVLTSAQKKVDVAVYTSILNQVKRNVFAGGSNLLFNAKNGGVGLGKINAGVPAAEVAKTKAVAWQVHQGKVMVPTTCANKGC</sequence>
<protein>
    <submittedName>
        <fullName evidence="8">Unannotated protein</fullName>
    </submittedName>
</protein>
<dbReference type="SUPFAM" id="SSF53822">
    <property type="entry name" value="Periplasmic binding protein-like I"/>
    <property type="match status" value="1"/>
</dbReference>
<evidence type="ECO:0000256" key="1">
    <source>
        <dbReference type="ARBA" id="ARBA00004193"/>
    </source>
</evidence>
<keyword evidence="3" id="KW-1003">Cell membrane</keyword>